<dbReference type="SUPFAM" id="SSF47781">
    <property type="entry name" value="RuvA domain 2-like"/>
    <property type="match status" value="1"/>
</dbReference>
<proteinExistence type="inferred from homology"/>
<sequence length="225" mass="24347">MRVDILVSDSGYREKLLRVGPAALSDAELLAVVLRTGAPGKTVHSVAQGLLEVFGGVGGLLHASPKQLAQHKGLGGAARRAELLAILELALRSLGQQLRAGEVFRTPGVVKNYLQLHLGRIPHEVFAVLFLDTQNRLIEMEVMFRGTLTQTSVYPREVVRRAMDHDASAVVFAHNHPSGEVEPSRADEVLTQTLREALALIDVRVLDHVIVSHGAALSMVEQGLV</sequence>
<dbReference type="RefSeq" id="WP_135264515.1">
    <property type="nucleotide sequence ID" value="NZ_SMLM01000002.1"/>
</dbReference>
<dbReference type="EMBL" id="SMLM01000002">
    <property type="protein sequence ID" value="TFZ02991.1"/>
    <property type="molecule type" value="Genomic_DNA"/>
</dbReference>
<dbReference type="NCBIfam" id="NF000642">
    <property type="entry name" value="PRK00024.1"/>
    <property type="match status" value="1"/>
</dbReference>
<evidence type="ECO:0000256" key="6">
    <source>
        <dbReference type="RuleBase" id="RU003797"/>
    </source>
</evidence>
<dbReference type="GO" id="GO:0006508">
    <property type="term" value="P:proteolysis"/>
    <property type="evidence" value="ECO:0007669"/>
    <property type="project" value="UniProtKB-KW"/>
</dbReference>
<dbReference type="InterPro" id="IPR037518">
    <property type="entry name" value="MPN"/>
</dbReference>
<dbReference type="InterPro" id="IPR020891">
    <property type="entry name" value="UPF0758_CS"/>
</dbReference>
<dbReference type="SUPFAM" id="SSF102712">
    <property type="entry name" value="JAB1/MPN domain"/>
    <property type="match status" value="1"/>
</dbReference>
<keyword evidence="5" id="KW-0482">Metalloprotease</keyword>
<evidence type="ECO:0000313" key="8">
    <source>
        <dbReference type="EMBL" id="TFZ02991.1"/>
    </source>
</evidence>
<keyword evidence="2" id="KW-0479">Metal-binding</keyword>
<reference evidence="8 9" key="1">
    <citation type="submission" date="2019-03" db="EMBL/GenBank/DDBJ databases">
        <title>Ramlibacter henchirensis DSM 14656, whole genome shotgun sequence.</title>
        <authorList>
            <person name="Zhang X."/>
            <person name="Feng G."/>
            <person name="Zhu H."/>
        </authorList>
    </citation>
    <scope>NUCLEOTIDE SEQUENCE [LARGE SCALE GENOMIC DNA]</scope>
    <source>
        <strain evidence="8 9">DSM 14656</strain>
    </source>
</reference>
<evidence type="ECO:0000313" key="9">
    <source>
        <dbReference type="Proteomes" id="UP000298180"/>
    </source>
</evidence>
<organism evidence="8 9">
    <name type="scientific">Ramlibacter henchirensis</name>
    <dbReference type="NCBI Taxonomy" id="204072"/>
    <lineage>
        <taxon>Bacteria</taxon>
        <taxon>Pseudomonadati</taxon>
        <taxon>Pseudomonadota</taxon>
        <taxon>Betaproteobacteria</taxon>
        <taxon>Burkholderiales</taxon>
        <taxon>Comamonadaceae</taxon>
        <taxon>Ramlibacter</taxon>
    </lineage>
</organism>
<dbReference type="InterPro" id="IPR010994">
    <property type="entry name" value="RuvA_2-like"/>
</dbReference>
<evidence type="ECO:0000256" key="3">
    <source>
        <dbReference type="ARBA" id="ARBA00022801"/>
    </source>
</evidence>
<dbReference type="InterPro" id="IPR001405">
    <property type="entry name" value="UPF0758"/>
</dbReference>
<dbReference type="GO" id="GO:0008237">
    <property type="term" value="F:metallopeptidase activity"/>
    <property type="evidence" value="ECO:0007669"/>
    <property type="project" value="UniProtKB-KW"/>
</dbReference>
<accession>A0A4Z0BVS8</accession>
<feature type="domain" description="MPN" evidence="7">
    <location>
        <begin position="103"/>
        <end position="225"/>
    </location>
</feature>
<comment type="caution">
    <text evidence="8">The sequence shown here is derived from an EMBL/GenBank/DDBJ whole genome shotgun (WGS) entry which is preliminary data.</text>
</comment>
<evidence type="ECO:0000259" key="7">
    <source>
        <dbReference type="PROSITE" id="PS50249"/>
    </source>
</evidence>
<evidence type="ECO:0000256" key="2">
    <source>
        <dbReference type="ARBA" id="ARBA00022723"/>
    </source>
</evidence>
<dbReference type="AlphaFoldDB" id="A0A4Z0BVS8"/>
<evidence type="ECO:0000256" key="5">
    <source>
        <dbReference type="ARBA" id="ARBA00023049"/>
    </source>
</evidence>
<dbReference type="OrthoDB" id="9804482at2"/>
<dbReference type="Pfam" id="PF20582">
    <property type="entry name" value="UPF0758_N"/>
    <property type="match status" value="1"/>
</dbReference>
<dbReference type="Proteomes" id="UP000298180">
    <property type="component" value="Unassembled WGS sequence"/>
</dbReference>
<dbReference type="Pfam" id="PF04002">
    <property type="entry name" value="RadC"/>
    <property type="match status" value="1"/>
</dbReference>
<evidence type="ECO:0000256" key="1">
    <source>
        <dbReference type="ARBA" id="ARBA00022670"/>
    </source>
</evidence>
<dbReference type="PROSITE" id="PS50249">
    <property type="entry name" value="MPN"/>
    <property type="match status" value="1"/>
</dbReference>
<gene>
    <name evidence="8" type="ORF">EZ313_17360</name>
</gene>
<dbReference type="NCBIfam" id="TIGR00608">
    <property type="entry name" value="radc"/>
    <property type="match status" value="1"/>
</dbReference>
<dbReference type="PROSITE" id="PS01302">
    <property type="entry name" value="UPF0758"/>
    <property type="match status" value="1"/>
</dbReference>
<keyword evidence="1" id="KW-0645">Protease</keyword>
<evidence type="ECO:0000256" key="4">
    <source>
        <dbReference type="ARBA" id="ARBA00022833"/>
    </source>
</evidence>
<keyword evidence="3" id="KW-0378">Hydrolase</keyword>
<protein>
    <submittedName>
        <fullName evidence="8">JAB domain-containing protein</fullName>
    </submittedName>
</protein>
<name>A0A4Z0BVS8_9BURK</name>
<dbReference type="PANTHER" id="PTHR30471:SF3">
    <property type="entry name" value="UPF0758 PROTEIN YEES-RELATED"/>
    <property type="match status" value="1"/>
</dbReference>
<dbReference type="Gene3D" id="3.40.140.10">
    <property type="entry name" value="Cytidine Deaminase, domain 2"/>
    <property type="match status" value="1"/>
</dbReference>
<dbReference type="InterPro" id="IPR046778">
    <property type="entry name" value="UPF0758_N"/>
</dbReference>
<dbReference type="PANTHER" id="PTHR30471">
    <property type="entry name" value="DNA REPAIR PROTEIN RADC"/>
    <property type="match status" value="1"/>
</dbReference>
<dbReference type="CDD" id="cd08071">
    <property type="entry name" value="MPN_DUF2466"/>
    <property type="match status" value="1"/>
</dbReference>
<dbReference type="GO" id="GO:0046872">
    <property type="term" value="F:metal ion binding"/>
    <property type="evidence" value="ECO:0007669"/>
    <property type="project" value="UniProtKB-KW"/>
</dbReference>
<dbReference type="InterPro" id="IPR025657">
    <property type="entry name" value="RadC_JAB"/>
</dbReference>
<keyword evidence="4" id="KW-0862">Zinc</keyword>
<keyword evidence="9" id="KW-1185">Reference proteome</keyword>
<comment type="similarity">
    <text evidence="6">Belongs to the UPF0758 family.</text>
</comment>